<name>T1IWU7_STRMM</name>
<keyword evidence="4" id="KW-1185">Reference proteome</keyword>
<feature type="chain" id="PRO_5004578919" description="SRCR domain-containing protein" evidence="2">
    <location>
        <begin position="20"/>
        <end position="87"/>
    </location>
</feature>
<dbReference type="AlphaFoldDB" id="T1IWU7"/>
<dbReference type="Proteomes" id="UP000014500">
    <property type="component" value="Unassembled WGS sequence"/>
</dbReference>
<keyword evidence="1" id="KW-1015">Disulfide bond</keyword>
<dbReference type="EnsemblMetazoa" id="SMAR005673-RA">
    <property type="protein sequence ID" value="SMAR005673-PA"/>
    <property type="gene ID" value="SMAR005673"/>
</dbReference>
<evidence type="ECO:0008006" key="5">
    <source>
        <dbReference type="Google" id="ProtNLM"/>
    </source>
</evidence>
<evidence type="ECO:0000313" key="4">
    <source>
        <dbReference type="Proteomes" id="UP000014500"/>
    </source>
</evidence>
<dbReference type="InterPro" id="IPR036772">
    <property type="entry name" value="SRCR-like_dom_sf"/>
</dbReference>
<keyword evidence="2" id="KW-0732">Signal</keyword>
<proteinExistence type="predicted"/>
<dbReference type="EMBL" id="JH431630">
    <property type="status" value="NOT_ANNOTATED_CDS"/>
    <property type="molecule type" value="Genomic_DNA"/>
</dbReference>
<accession>T1IWU7</accession>
<evidence type="ECO:0000256" key="2">
    <source>
        <dbReference type="SAM" id="SignalP"/>
    </source>
</evidence>
<reference evidence="3" key="2">
    <citation type="submission" date="2015-02" db="UniProtKB">
        <authorList>
            <consortium name="EnsemblMetazoa"/>
        </authorList>
    </citation>
    <scope>IDENTIFICATION</scope>
</reference>
<dbReference type="PhylomeDB" id="T1IWU7"/>
<dbReference type="HOGENOM" id="CLU_2489830_0_0_1"/>
<feature type="signal peptide" evidence="2">
    <location>
        <begin position="1"/>
        <end position="19"/>
    </location>
</feature>
<dbReference type="SUPFAM" id="SSF56487">
    <property type="entry name" value="SRCR-like"/>
    <property type="match status" value="1"/>
</dbReference>
<reference evidence="4" key="1">
    <citation type="submission" date="2011-05" db="EMBL/GenBank/DDBJ databases">
        <authorList>
            <person name="Richards S.R."/>
            <person name="Qu J."/>
            <person name="Jiang H."/>
            <person name="Jhangiani S.N."/>
            <person name="Agravi P."/>
            <person name="Goodspeed R."/>
            <person name="Gross S."/>
            <person name="Mandapat C."/>
            <person name="Jackson L."/>
            <person name="Mathew T."/>
            <person name="Pu L."/>
            <person name="Thornton R."/>
            <person name="Saada N."/>
            <person name="Wilczek-Boney K.B."/>
            <person name="Lee S."/>
            <person name="Kovar C."/>
            <person name="Wu Y."/>
            <person name="Scherer S.E."/>
            <person name="Worley K.C."/>
            <person name="Muzny D.M."/>
            <person name="Gibbs R."/>
        </authorList>
    </citation>
    <scope>NUCLEOTIDE SEQUENCE</scope>
    <source>
        <strain evidence="4">Brora</strain>
    </source>
</reference>
<dbReference type="GO" id="GO:0016020">
    <property type="term" value="C:membrane"/>
    <property type="evidence" value="ECO:0007669"/>
    <property type="project" value="InterPro"/>
</dbReference>
<protein>
    <recommendedName>
        <fullName evidence="5">SRCR domain-containing protein</fullName>
    </recommendedName>
</protein>
<evidence type="ECO:0000313" key="3">
    <source>
        <dbReference type="EnsemblMetazoa" id="SMAR005673-PA"/>
    </source>
</evidence>
<evidence type="ECO:0000256" key="1">
    <source>
        <dbReference type="ARBA" id="ARBA00023157"/>
    </source>
</evidence>
<organism evidence="3 4">
    <name type="scientific">Strigamia maritima</name>
    <name type="common">European centipede</name>
    <name type="synonym">Geophilus maritimus</name>
    <dbReference type="NCBI Taxonomy" id="126957"/>
    <lineage>
        <taxon>Eukaryota</taxon>
        <taxon>Metazoa</taxon>
        <taxon>Ecdysozoa</taxon>
        <taxon>Arthropoda</taxon>
        <taxon>Myriapoda</taxon>
        <taxon>Chilopoda</taxon>
        <taxon>Pleurostigmophora</taxon>
        <taxon>Geophilomorpha</taxon>
        <taxon>Linotaeniidae</taxon>
        <taxon>Strigamia</taxon>
    </lineage>
</organism>
<sequence length="87" mass="9721">MKHSIQAITALLVLNSVISYGNVRLTNIKSDDTHLEGEVEIYHDGNYYFLYNGLGCHGNEINLKKCSNWNKNVMDLKVCSYGIAIAA</sequence>